<keyword evidence="2" id="KW-0378">Hydrolase</keyword>
<reference evidence="7" key="1">
    <citation type="journal article" date="2023" name="Mol. Biol. Evol.">
        <title>Third-Generation Sequencing Reveals the Adaptive Role of the Epigenome in Three Deep-Sea Polychaetes.</title>
        <authorList>
            <person name="Perez M."/>
            <person name="Aroh O."/>
            <person name="Sun Y."/>
            <person name="Lan Y."/>
            <person name="Juniper S.K."/>
            <person name="Young C.R."/>
            <person name="Angers B."/>
            <person name="Qian P.Y."/>
        </authorList>
    </citation>
    <scope>NUCLEOTIDE SEQUENCE</scope>
    <source>
        <strain evidence="7">P08H-3</strain>
    </source>
</reference>
<dbReference type="FunFam" id="3.30.420.40:FF:000052">
    <property type="entry name" value="Ectonucleoside triphosphate diphosphohydrolase 5"/>
    <property type="match status" value="1"/>
</dbReference>
<name>A0AAD9KG65_9ANNE</name>
<dbReference type="InterPro" id="IPR000407">
    <property type="entry name" value="GDA1_CD39_NTPase"/>
</dbReference>
<dbReference type="Gene3D" id="3.30.420.40">
    <property type="match status" value="1"/>
</dbReference>
<dbReference type="AlphaFoldDB" id="A0AAD9KG65"/>
<evidence type="ECO:0000256" key="5">
    <source>
        <dbReference type="PIRSR" id="PIRSR600407-2"/>
    </source>
</evidence>
<evidence type="ECO:0000256" key="3">
    <source>
        <dbReference type="ARBA" id="ARBA00038863"/>
    </source>
</evidence>
<gene>
    <name evidence="7" type="ORF">LSH36_1g17034</name>
</gene>
<dbReference type="Gene3D" id="3.30.420.150">
    <property type="entry name" value="Exopolyphosphatase. Domain 2"/>
    <property type="match status" value="1"/>
</dbReference>
<keyword evidence="5" id="KW-0547">Nucleotide-binding</keyword>
<feature type="transmembrane region" description="Helical" evidence="6">
    <location>
        <begin position="6"/>
        <end position="24"/>
    </location>
</feature>
<dbReference type="Proteomes" id="UP001208570">
    <property type="component" value="Unassembled WGS sequence"/>
</dbReference>
<keyword evidence="6" id="KW-1133">Transmembrane helix</keyword>
<organism evidence="7 8">
    <name type="scientific">Paralvinella palmiformis</name>
    <dbReference type="NCBI Taxonomy" id="53620"/>
    <lineage>
        <taxon>Eukaryota</taxon>
        <taxon>Metazoa</taxon>
        <taxon>Spiralia</taxon>
        <taxon>Lophotrochozoa</taxon>
        <taxon>Annelida</taxon>
        <taxon>Polychaeta</taxon>
        <taxon>Sedentaria</taxon>
        <taxon>Canalipalpata</taxon>
        <taxon>Terebellida</taxon>
        <taxon>Terebelliformia</taxon>
        <taxon>Alvinellidae</taxon>
        <taxon>Paralvinella</taxon>
    </lineage>
</organism>
<comment type="similarity">
    <text evidence="1">Belongs to the GDA1/CD39 NTPase family.</text>
</comment>
<sequence>MYSTLALTPVFCGSLLAGCIMYTVKNPRLKDSQSKVLGFMLVILAVGLIIIFSGYRGLLSNPFVAFSGHHDLALRVTSPMSKVSSTGQSGSILGANMLLSALKPQYVYGIMFDAGSTGSRIHVFKFKRVDPGKPFEFVEELFEKVQPGLSSYADEPKKAADSLRDMLDKAKEFIPKELWATTPIALKATAGLRKLKNEDADNILNEIHKLFVEYPFQQENDSVVIMEGTDEGVFSWFTVNYYSGVLGEPSQMTGVMDLGGGSTQITFTPSDPNTITSAPTDYIINKNILGRITKIYTHSYLDLGLMAGRLQVMGGRVGVDESHPLPTLNSACLPEEYEGKIVFGQDEYQIKAVQPQGSRFEVCYAAAKAVIMKYNIHTANEIQNKSFCTISYYFDRAVEAGLIKEENGGKVKTGEFFEAAKKECASPKKEQPFLCLDLCYISSLLDDGFKISSSVSLNVQKKIRGEEISWALGAMFDFFSNHHYS</sequence>
<evidence type="ECO:0000256" key="4">
    <source>
        <dbReference type="PIRSR" id="PIRSR600407-1"/>
    </source>
</evidence>
<dbReference type="EMBL" id="JAODUP010000001">
    <property type="protein sequence ID" value="KAK2170697.1"/>
    <property type="molecule type" value="Genomic_DNA"/>
</dbReference>
<dbReference type="PANTHER" id="PTHR11782:SF127">
    <property type="entry name" value="NTPASE, ISOFORM F"/>
    <property type="match status" value="1"/>
</dbReference>
<evidence type="ECO:0000313" key="8">
    <source>
        <dbReference type="Proteomes" id="UP001208570"/>
    </source>
</evidence>
<dbReference type="EC" id="3.6.1.6" evidence="3"/>
<keyword evidence="8" id="KW-1185">Reference proteome</keyword>
<dbReference type="GO" id="GO:0017110">
    <property type="term" value="F:nucleoside diphosphate phosphatase activity"/>
    <property type="evidence" value="ECO:0007669"/>
    <property type="project" value="UniProtKB-EC"/>
</dbReference>
<evidence type="ECO:0000313" key="7">
    <source>
        <dbReference type="EMBL" id="KAK2170697.1"/>
    </source>
</evidence>
<feature type="transmembrane region" description="Helical" evidence="6">
    <location>
        <begin position="36"/>
        <end position="55"/>
    </location>
</feature>
<comment type="caution">
    <text evidence="7">The sequence shown here is derived from an EMBL/GenBank/DDBJ whole genome shotgun (WGS) entry which is preliminary data.</text>
</comment>
<keyword evidence="5" id="KW-0067">ATP-binding</keyword>
<evidence type="ECO:0000256" key="6">
    <source>
        <dbReference type="SAM" id="Phobius"/>
    </source>
</evidence>
<feature type="binding site" evidence="5">
    <location>
        <begin position="260"/>
        <end position="264"/>
    </location>
    <ligand>
        <name>ATP</name>
        <dbReference type="ChEBI" id="CHEBI:30616"/>
    </ligand>
</feature>
<keyword evidence="6" id="KW-0812">Transmembrane</keyword>
<protein>
    <recommendedName>
        <fullName evidence="3">nucleoside diphosphate phosphatase</fullName>
        <ecNumber evidence="3">3.6.1.6</ecNumber>
    </recommendedName>
</protein>
<feature type="active site" description="Proton acceptor" evidence="4">
    <location>
        <position position="231"/>
    </location>
</feature>
<proteinExistence type="inferred from homology"/>
<keyword evidence="6" id="KW-0472">Membrane</keyword>
<dbReference type="GO" id="GO:0005524">
    <property type="term" value="F:ATP binding"/>
    <property type="evidence" value="ECO:0007669"/>
    <property type="project" value="UniProtKB-KW"/>
</dbReference>
<dbReference type="PANTHER" id="PTHR11782">
    <property type="entry name" value="ADENOSINE/GUANOSINE DIPHOSPHATASE"/>
    <property type="match status" value="1"/>
</dbReference>
<dbReference type="Pfam" id="PF01150">
    <property type="entry name" value="GDA1_CD39"/>
    <property type="match status" value="1"/>
</dbReference>
<evidence type="ECO:0000256" key="1">
    <source>
        <dbReference type="ARBA" id="ARBA00009283"/>
    </source>
</evidence>
<evidence type="ECO:0000256" key="2">
    <source>
        <dbReference type="ARBA" id="ARBA00022801"/>
    </source>
</evidence>
<dbReference type="CDD" id="cd24046">
    <property type="entry name" value="ASKHA_NBD_NTPDase5-like"/>
    <property type="match status" value="1"/>
</dbReference>
<accession>A0AAD9KG65</accession>